<evidence type="ECO:0000256" key="2">
    <source>
        <dbReference type="ARBA" id="ARBA00022478"/>
    </source>
</evidence>
<dbReference type="InParanoid" id="A0A2P6NYR3"/>
<evidence type="ECO:0008006" key="8">
    <source>
        <dbReference type="Google" id="ProtNLM"/>
    </source>
</evidence>
<gene>
    <name evidence="6" type="ORF">PROFUN_01820</name>
</gene>
<evidence type="ECO:0000313" key="7">
    <source>
        <dbReference type="Proteomes" id="UP000241769"/>
    </source>
</evidence>
<dbReference type="InterPro" id="IPR007811">
    <property type="entry name" value="RPC4"/>
</dbReference>
<dbReference type="STRING" id="1890364.A0A2P6NYR3"/>
<feature type="compositionally biased region" description="Polar residues" evidence="5">
    <location>
        <begin position="33"/>
        <end position="42"/>
    </location>
</feature>
<dbReference type="Proteomes" id="UP000241769">
    <property type="component" value="Unassembled WGS sequence"/>
</dbReference>
<accession>A0A2P6NYR3</accession>
<keyword evidence="4" id="KW-0539">Nucleus</keyword>
<dbReference type="PANTHER" id="PTHR13408">
    <property type="entry name" value="DNA-DIRECTED RNA POLYMERASE III"/>
    <property type="match status" value="1"/>
</dbReference>
<keyword evidence="2" id="KW-0240">DNA-directed RNA polymerase</keyword>
<evidence type="ECO:0000256" key="4">
    <source>
        <dbReference type="ARBA" id="ARBA00023242"/>
    </source>
</evidence>
<dbReference type="GO" id="GO:0005666">
    <property type="term" value="C:RNA polymerase III complex"/>
    <property type="evidence" value="ECO:0007669"/>
    <property type="project" value="InterPro"/>
</dbReference>
<feature type="region of interest" description="Disordered" evidence="5">
    <location>
        <begin position="69"/>
        <end position="106"/>
    </location>
</feature>
<comment type="subcellular location">
    <subcellularLocation>
        <location evidence="1">Nucleus</location>
    </subcellularLocation>
</comment>
<evidence type="ECO:0000256" key="1">
    <source>
        <dbReference type="ARBA" id="ARBA00004123"/>
    </source>
</evidence>
<name>A0A2P6NYR3_9EUKA</name>
<reference evidence="6 7" key="1">
    <citation type="journal article" date="2018" name="Genome Biol. Evol.">
        <title>Multiple Roots of Fruiting Body Formation in Amoebozoa.</title>
        <authorList>
            <person name="Hillmann F."/>
            <person name="Forbes G."/>
            <person name="Novohradska S."/>
            <person name="Ferling I."/>
            <person name="Riege K."/>
            <person name="Groth M."/>
            <person name="Westermann M."/>
            <person name="Marz M."/>
            <person name="Spaller T."/>
            <person name="Winckler T."/>
            <person name="Schaap P."/>
            <person name="Glockner G."/>
        </authorList>
    </citation>
    <scope>NUCLEOTIDE SEQUENCE [LARGE SCALE GENOMIC DNA]</scope>
    <source>
        <strain evidence="6 7">Jena</strain>
    </source>
</reference>
<dbReference type="PANTHER" id="PTHR13408:SF0">
    <property type="entry name" value="DNA-DIRECTED RNA POLYMERASE III SUBUNIT RPC4"/>
    <property type="match status" value="1"/>
</dbReference>
<dbReference type="EMBL" id="MDYQ01000005">
    <property type="protein sequence ID" value="PRP89100.1"/>
    <property type="molecule type" value="Genomic_DNA"/>
</dbReference>
<keyword evidence="7" id="KW-1185">Reference proteome</keyword>
<evidence type="ECO:0000256" key="5">
    <source>
        <dbReference type="SAM" id="MobiDB-lite"/>
    </source>
</evidence>
<dbReference type="Pfam" id="PF05132">
    <property type="entry name" value="RNA_pol_Rpc4"/>
    <property type="match status" value="1"/>
</dbReference>
<proteinExistence type="predicted"/>
<dbReference type="GO" id="GO:0003677">
    <property type="term" value="F:DNA binding"/>
    <property type="evidence" value="ECO:0007669"/>
    <property type="project" value="InterPro"/>
</dbReference>
<dbReference type="GO" id="GO:0042797">
    <property type="term" value="P:tRNA transcription by RNA polymerase III"/>
    <property type="evidence" value="ECO:0007669"/>
    <property type="project" value="TreeGrafter"/>
</dbReference>
<comment type="caution">
    <text evidence="6">The sequence shown here is derived from an EMBL/GenBank/DDBJ whole genome shotgun (WGS) entry which is preliminary data.</text>
</comment>
<keyword evidence="3" id="KW-0804">Transcription</keyword>
<sequence length="328" mass="36172">MHTTAFSCCHLCVFHHISNHSHIGMEDQKPGTPVNNNNNAKPSTPGGGFPANAGRGSKVFRLNPEHTLGGVKKKTFTPSLPSTPYVRKADRPAEAGDAASPATPVVSFRDRQNRPSQIRGNELMTKAKEVKQPLFNRTPGSGPFGGASSYDADVKYDDDMDLGTSIFGVKKKKKEKKIVINEYDPSHPVKLPFGRTQEEGDKKNITKSMFRPNELSFIHLPSMLPVPIPKVTKEQKEEVKEKEKDQFVHTSTKVPEGMMGKIRVHKSGKVSMVVGEHTFQIIEGMDVSFLQHLAHCSPSTHEAHQVESVTHSLVCIPDIESFLSDNTS</sequence>
<protein>
    <recommendedName>
        <fullName evidence="8">DNA-directed RNA polymerase III subunit RPC4</fullName>
    </recommendedName>
</protein>
<evidence type="ECO:0000256" key="3">
    <source>
        <dbReference type="ARBA" id="ARBA00023163"/>
    </source>
</evidence>
<dbReference type="OrthoDB" id="5836119at2759"/>
<feature type="region of interest" description="Disordered" evidence="5">
    <location>
        <begin position="24"/>
        <end position="57"/>
    </location>
</feature>
<dbReference type="AlphaFoldDB" id="A0A2P6NYR3"/>
<organism evidence="6 7">
    <name type="scientific">Planoprotostelium fungivorum</name>
    <dbReference type="NCBI Taxonomy" id="1890364"/>
    <lineage>
        <taxon>Eukaryota</taxon>
        <taxon>Amoebozoa</taxon>
        <taxon>Evosea</taxon>
        <taxon>Variosea</taxon>
        <taxon>Cavosteliida</taxon>
        <taxon>Cavosteliaceae</taxon>
        <taxon>Planoprotostelium</taxon>
    </lineage>
</organism>
<evidence type="ECO:0000313" key="6">
    <source>
        <dbReference type="EMBL" id="PRP89100.1"/>
    </source>
</evidence>